<protein>
    <submittedName>
        <fullName evidence="1">Uncharacterized protein</fullName>
    </submittedName>
</protein>
<name>A0A812PU44_9DINO</name>
<dbReference type="AlphaFoldDB" id="A0A812PU44"/>
<proteinExistence type="predicted"/>
<dbReference type="Gene3D" id="1.25.10.10">
    <property type="entry name" value="Leucine-rich Repeat Variant"/>
    <property type="match status" value="1"/>
</dbReference>
<dbReference type="EMBL" id="CAJNDS010002188">
    <property type="protein sequence ID" value="CAE7364218.1"/>
    <property type="molecule type" value="Genomic_DNA"/>
</dbReference>
<comment type="caution">
    <text evidence="1">The sequence shown here is derived from an EMBL/GenBank/DDBJ whole genome shotgun (WGS) entry which is preliminary data.</text>
</comment>
<dbReference type="Proteomes" id="UP000604046">
    <property type="component" value="Unassembled WGS sequence"/>
</dbReference>
<dbReference type="SUPFAM" id="SSF48371">
    <property type="entry name" value="ARM repeat"/>
    <property type="match status" value="1"/>
</dbReference>
<accession>A0A812PU44</accession>
<gene>
    <name evidence="1" type="ORF">SNAT2548_LOCUS19702</name>
</gene>
<sequence length="191" mass="19580">MLVEDSAPQVRGAVCMTLAMLAAAQVEQESEGTEGSKPEEEDKLYQLKVESGLVRRKGTDQAMLVANKLAGLLEEDQSPEVQAGALHGLRALGPNFAGPHAQVLAGLANSSSSEFRLSVLQTLGGLQEAAVPFVELVASHLGVEGNGSEACAVNEIEHGADTGVVTFGDQADVEVQAAAAAALADMGPSST</sequence>
<evidence type="ECO:0000313" key="1">
    <source>
        <dbReference type="EMBL" id="CAE7364218.1"/>
    </source>
</evidence>
<evidence type="ECO:0000313" key="2">
    <source>
        <dbReference type="Proteomes" id="UP000604046"/>
    </source>
</evidence>
<dbReference type="InterPro" id="IPR016024">
    <property type="entry name" value="ARM-type_fold"/>
</dbReference>
<keyword evidence="2" id="KW-1185">Reference proteome</keyword>
<organism evidence="1 2">
    <name type="scientific">Symbiodinium natans</name>
    <dbReference type="NCBI Taxonomy" id="878477"/>
    <lineage>
        <taxon>Eukaryota</taxon>
        <taxon>Sar</taxon>
        <taxon>Alveolata</taxon>
        <taxon>Dinophyceae</taxon>
        <taxon>Suessiales</taxon>
        <taxon>Symbiodiniaceae</taxon>
        <taxon>Symbiodinium</taxon>
    </lineage>
</organism>
<dbReference type="InterPro" id="IPR011989">
    <property type="entry name" value="ARM-like"/>
</dbReference>
<reference evidence="1" key="1">
    <citation type="submission" date="2021-02" db="EMBL/GenBank/DDBJ databases">
        <authorList>
            <person name="Dougan E. K."/>
            <person name="Rhodes N."/>
            <person name="Thang M."/>
            <person name="Chan C."/>
        </authorList>
    </citation>
    <scope>NUCLEOTIDE SEQUENCE</scope>
</reference>